<evidence type="ECO:0000313" key="1">
    <source>
        <dbReference type="EMBL" id="KGG51608.1"/>
    </source>
</evidence>
<evidence type="ECO:0000313" key="2">
    <source>
        <dbReference type="Proteomes" id="UP000029725"/>
    </source>
</evidence>
<reference evidence="1 2" key="1">
    <citation type="submission" date="2014-04" db="EMBL/GenBank/DDBJ databases">
        <title>A new species of microsporidia sheds light on the evolution of extreme parasitism.</title>
        <authorList>
            <person name="Haag K.L."/>
            <person name="James T.Y."/>
            <person name="Larsson R."/>
            <person name="Schaer T.M."/>
            <person name="Refardt D."/>
            <person name="Pombert J.-F."/>
            <person name="Ebert D."/>
        </authorList>
    </citation>
    <scope>NUCLEOTIDE SEQUENCE [LARGE SCALE GENOMIC DNA]</scope>
    <source>
        <strain evidence="1 2">UGP3</strain>
        <tissue evidence="1">Spores</tissue>
    </source>
</reference>
<accession>A0A098VRD1</accession>
<dbReference type="EMBL" id="JMKJ01000233">
    <property type="protein sequence ID" value="KGG51608.1"/>
    <property type="molecule type" value="Genomic_DNA"/>
</dbReference>
<keyword evidence="2" id="KW-1185">Reference proteome</keyword>
<dbReference type="AlphaFoldDB" id="A0A098VRD1"/>
<gene>
    <name evidence="1" type="ORF">DI09_30p240</name>
</gene>
<dbReference type="Proteomes" id="UP000029725">
    <property type="component" value="Unassembled WGS sequence"/>
</dbReference>
<dbReference type="HOGENOM" id="CLU_2027271_0_0_1"/>
<name>A0A098VRD1_9MICR</name>
<sequence>MFPNLNWIGKQPKESRIEIAPSPHAVIGIEIKNSLFNPLRNNRIQGFLDKLFNCASGFRDLKAVDVARRSPPIRMQPGKKHICGKFVFPADKNEKNWRILNHFARKLVQGLFYERLAAILVP</sequence>
<protein>
    <submittedName>
        <fullName evidence="1">Uncharacterized protein</fullName>
    </submittedName>
</protein>
<proteinExistence type="predicted"/>
<comment type="caution">
    <text evidence="1">The sequence shown here is derived from an EMBL/GenBank/DDBJ whole genome shotgun (WGS) entry which is preliminary data.</text>
</comment>
<dbReference type="GeneID" id="25259515"/>
<organism evidence="1 2">
    <name type="scientific">Mitosporidium daphniae</name>
    <dbReference type="NCBI Taxonomy" id="1485682"/>
    <lineage>
        <taxon>Eukaryota</taxon>
        <taxon>Fungi</taxon>
        <taxon>Fungi incertae sedis</taxon>
        <taxon>Microsporidia</taxon>
        <taxon>Mitosporidium</taxon>
    </lineage>
</organism>
<dbReference type="VEuPathDB" id="MicrosporidiaDB:DI09_30p240"/>
<dbReference type="RefSeq" id="XP_013238035.1">
    <property type="nucleotide sequence ID" value="XM_013382581.1"/>
</dbReference>